<keyword evidence="3" id="KW-1185">Reference proteome</keyword>
<evidence type="ECO:0008006" key="4">
    <source>
        <dbReference type="Google" id="ProtNLM"/>
    </source>
</evidence>
<comment type="caution">
    <text evidence="2">The sequence shown here is derived from an EMBL/GenBank/DDBJ whole genome shotgun (WGS) entry which is preliminary data.</text>
</comment>
<keyword evidence="1" id="KW-0472">Membrane</keyword>
<evidence type="ECO:0000313" key="3">
    <source>
        <dbReference type="Proteomes" id="UP001497472"/>
    </source>
</evidence>
<dbReference type="Proteomes" id="UP001497472">
    <property type="component" value="Unassembled WGS sequence"/>
</dbReference>
<protein>
    <recommendedName>
        <fullName evidence="4">G-protein coupled receptors family 1 profile domain-containing protein</fullName>
    </recommendedName>
</protein>
<sequence length="114" mass="12612">MYGVNGSQPPMDGGLLDVFSRPDPSLITLYAFVLVASLAANTLLIFIVIKFQYMRRFWTYFSLNPDFVSATLVNLLCAPGSKALSGKLDQHSVSVCFVLATSYRCNIWILTLPV</sequence>
<evidence type="ECO:0000313" key="2">
    <source>
        <dbReference type="EMBL" id="CAK1552746.1"/>
    </source>
</evidence>
<name>A0AAV1JVI1_9NEOP</name>
<gene>
    <name evidence="2" type="ORF">LNINA_LOCUS11776</name>
</gene>
<keyword evidence="1" id="KW-0812">Transmembrane</keyword>
<organism evidence="2 3">
    <name type="scientific">Leptosia nina</name>
    <dbReference type="NCBI Taxonomy" id="320188"/>
    <lineage>
        <taxon>Eukaryota</taxon>
        <taxon>Metazoa</taxon>
        <taxon>Ecdysozoa</taxon>
        <taxon>Arthropoda</taxon>
        <taxon>Hexapoda</taxon>
        <taxon>Insecta</taxon>
        <taxon>Pterygota</taxon>
        <taxon>Neoptera</taxon>
        <taxon>Endopterygota</taxon>
        <taxon>Lepidoptera</taxon>
        <taxon>Glossata</taxon>
        <taxon>Ditrysia</taxon>
        <taxon>Papilionoidea</taxon>
        <taxon>Pieridae</taxon>
        <taxon>Pierinae</taxon>
        <taxon>Leptosia</taxon>
    </lineage>
</organism>
<evidence type="ECO:0000256" key="1">
    <source>
        <dbReference type="SAM" id="Phobius"/>
    </source>
</evidence>
<keyword evidence="1" id="KW-1133">Transmembrane helix</keyword>
<dbReference type="AlphaFoldDB" id="A0AAV1JVI1"/>
<proteinExistence type="predicted"/>
<feature type="transmembrane region" description="Helical" evidence="1">
    <location>
        <begin position="27"/>
        <end position="49"/>
    </location>
</feature>
<reference evidence="2 3" key="1">
    <citation type="submission" date="2023-11" db="EMBL/GenBank/DDBJ databases">
        <authorList>
            <person name="Okamura Y."/>
        </authorList>
    </citation>
    <scope>NUCLEOTIDE SEQUENCE [LARGE SCALE GENOMIC DNA]</scope>
</reference>
<dbReference type="EMBL" id="CAVLEF010000163">
    <property type="protein sequence ID" value="CAK1552746.1"/>
    <property type="molecule type" value="Genomic_DNA"/>
</dbReference>
<accession>A0AAV1JVI1</accession>